<protein>
    <submittedName>
        <fullName evidence="2">Uncharacterized protein</fullName>
    </submittedName>
</protein>
<reference evidence="2" key="1">
    <citation type="journal article" date="2014" name="Front. Microbiol.">
        <title>High frequency of phylogenetically diverse reductive dehalogenase-homologous genes in deep subseafloor sedimentary metagenomes.</title>
        <authorList>
            <person name="Kawai M."/>
            <person name="Futagami T."/>
            <person name="Toyoda A."/>
            <person name="Takaki Y."/>
            <person name="Nishi S."/>
            <person name="Hori S."/>
            <person name="Arai W."/>
            <person name="Tsubouchi T."/>
            <person name="Morono Y."/>
            <person name="Uchiyama I."/>
            <person name="Ito T."/>
            <person name="Fujiyama A."/>
            <person name="Inagaki F."/>
            <person name="Takami H."/>
        </authorList>
    </citation>
    <scope>NUCLEOTIDE SEQUENCE</scope>
    <source>
        <strain evidence="2">Expedition CK06-06</strain>
    </source>
</reference>
<evidence type="ECO:0000313" key="2">
    <source>
        <dbReference type="EMBL" id="GAH34232.1"/>
    </source>
</evidence>
<accession>X1ENS9</accession>
<dbReference type="EMBL" id="BARU01010549">
    <property type="protein sequence ID" value="GAH34232.1"/>
    <property type="molecule type" value="Genomic_DNA"/>
</dbReference>
<feature type="transmembrane region" description="Helical" evidence="1">
    <location>
        <begin position="24"/>
        <end position="41"/>
    </location>
</feature>
<gene>
    <name evidence="2" type="ORF">S03H2_20085</name>
</gene>
<sequence>MLWVLIAGIGKEIFDLFSGGITDIWDIVVTVAGGYFMWLIMQI</sequence>
<name>X1ENS9_9ZZZZ</name>
<evidence type="ECO:0000256" key="1">
    <source>
        <dbReference type="SAM" id="Phobius"/>
    </source>
</evidence>
<keyword evidence="1" id="KW-0472">Membrane</keyword>
<comment type="caution">
    <text evidence="2">The sequence shown here is derived from an EMBL/GenBank/DDBJ whole genome shotgun (WGS) entry which is preliminary data.</text>
</comment>
<proteinExistence type="predicted"/>
<keyword evidence="1" id="KW-0812">Transmembrane</keyword>
<organism evidence="2">
    <name type="scientific">marine sediment metagenome</name>
    <dbReference type="NCBI Taxonomy" id="412755"/>
    <lineage>
        <taxon>unclassified sequences</taxon>
        <taxon>metagenomes</taxon>
        <taxon>ecological metagenomes</taxon>
    </lineage>
</organism>
<keyword evidence="1" id="KW-1133">Transmembrane helix</keyword>
<dbReference type="AlphaFoldDB" id="X1ENS9"/>